<dbReference type="Proteomes" id="UP000536835">
    <property type="component" value="Unassembled WGS sequence"/>
</dbReference>
<dbReference type="AlphaFoldDB" id="A0A7Y3W3X7"/>
<dbReference type="RefSeq" id="WP_173195968.1">
    <property type="nucleotide sequence ID" value="NZ_JABFCX010000002.1"/>
</dbReference>
<organism evidence="1 2">
    <name type="scientific">Parvularcula mediterranea</name>
    <dbReference type="NCBI Taxonomy" id="2732508"/>
    <lineage>
        <taxon>Bacteria</taxon>
        <taxon>Pseudomonadati</taxon>
        <taxon>Pseudomonadota</taxon>
        <taxon>Alphaproteobacteria</taxon>
        <taxon>Parvularculales</taxon>
        <taxon>Parvularculaceae</taxon>
        <taxon>Parvularcula</taxon>
    </lineage>
</organism>
<proteinExistence type="predicted"/>
<evidence type="ECO:0000313" key="2">
    <source>
        <dbReference type="Proteomes" id="UP000536835"/>
    </source>
</evidence>
<comment type="caution">
    <text evidence="1">The sequence shown here is derived from an EMBL/GenBank/DDBJ whole genome shotgun (WGS) entry which is preliminary data.</text>
</comment>
<protein>
    <submittedName>
        <fullName evidence="1">Uncharacterized protein</fullName>
    </submittedName>
</protein>
<evidence type="ECO:0000313" key="1">
    <source>
        <dbReference type="EMBL" id="NNU14919.1"/>
    </source>
</evidence>
<gene>
    <name evidence="1" type="ORF">HK107_01105</name>
</gene>
<dbReference type="EMBL" id="JABFCX010000002">
    <property type="protein sequence ID" value="NNU14919.1"/>
    <property type="molecule type" value="Genomic_DNA"/>
</dbReference>
<accession>A0A7Y3W3X7</accession>
<name>A0A7Y3W3X7_9PROT</name>
<sequence>MVSQQQRRTLTVRLLGRQTDARWRQALIAEGCIIPTSGTRCAALIDLQGADDIDSHLRFAVREMGTEPVIAVLGMDDALPRAVHPSVVVVRANGADPRPVLRAISNCVSSRLRALTASIRLRALTGIGRPYPAPRLEGADAPVLLLTEPGPDVLSLLSKVSSRDLVAPLSSSHTLRLLESFQAGALIIHLGKGREHRLPVLKLIRRQSDLQDLPVAVISESWDAETAAAWLGAGADLIAKPDELEGVLRCLGASANRFVTERSIRLALLSSSMGDDGVPCPIFGEALFERIAAEHSSAGDPMVFGAIELRSDEVATEQDYSEAGVYLAMALSPLDVISRPRENLFLIAMPHADKFYAGRTMRTLQTLIEDLKFGQDPNPVLVRARTAFTDKPGSVAEILEKLSDEVDRRHAGSLLHA</sequence>
<keyword evidence="2" id="KW-1185">Reference proteome</keyword>
<reference evidence="1 2" key="1">
    <citation type="submission" date="2020-05" db="EMBL/GenBank/DDBJ databases">
        <title>Parvularcula mediterraneae sp. nov., isolated from polypropylene straw from shallow seawater of the seashore of Laganas in Zakynthos island, Greece.</title>
        <authorList>
            <person name="Szabo I."/>
            <person name="Al-Omari J."/>
            <person name="Rado J."/>
            <person name="Szerdahelyi G.S."/>
        </authorList>
    </citation>
    <scope>NUCLEOTIDE SEQUENCE [LARGE SCALE GENOMIC DNA]</scope>
    <source>
        <strain evidence="1 2">ZS-1/3</strain>
    </source>
</reference>